<reference evidence="1 2" key="1">
    <citation type="journal article" date="2014" name="Curr. Biol.">
        <title>The genome of the clonal raider ant Cerapachys biroi.</title>
        <authorList>
            <person name="Oxley P.R."/>
            <person name="Ji L."/>
            <person name="Fetter-Pruneda I."/>
            <person name="McKenzie S.K."/>
            <person name="Li C."/>
            <person name="Hu H."/>
            <person name="Zhang G."/>
            <person name="Kronauer D.J."/>
        </authorList>
    </citation>
    <scope>NUCLEOTIDE SEQUENCE [LARGE SCALE GENOMIC DNA]</scope>
</reference>
<organism evidence="1 2">
    <name type="scientific">Ooceraea biroi</name>
    <name type="common">Clonal raider ant</name>
    <name type="synonym">Cerapachys biroi</name>
    <dbReference type="NCBI Taxonomy" id="2015173"/>
    <lineage>
        <taxon>Eukaryota</taxon>
        <taxon>Metazoa</taxon>
        <taxon>Ecdysozoa</taxon>
        <taxon>Arthropoda</taxon>
        <taxon>Hexapoda</taxon>
        <taxon>Insecta</taxon>
        <taxon>Pterygota</taxon>
        <taxon>Neoptera</taxon>
        <taxon>Endopterygota</taxon>
        <taxon>Hymenoptera</taxon>
        <taxon>Apocrita</taxon>
        <taxon>Aculeata</taxon>
        <taxon>Formicoidea</taxon>
        <taxon>Formicidae</taxon>
        <taxon>Dorylinae</taxon>
        <taxon>Ooceraea</taxon>
    </lineage>
</organism>
<name>A0A026X446_OOCBI</name>
<accession>A0A026X446</accession>
<dbReference type="EMBL" id="KK107019">
    <property type="protein sequence ID" value="EZA62791.1"/>
    <property type="molecule type" value="Genomic_DNA"/>
</dbReference>
<protein>
    <submittedName>
        <fullName evidence="1">Uncharacterized protein</fullName>
    </submittedName>
</protein>
<evidence type="ECO:0000313" key="1">
    <source>
        <dbReference type="EMBL" id="EZA62791.1"/>
    </source>
</evidence>
<gene>
    <name evidence="1" type="ORF">X777_07607</name>
</gene>
<dbReference type="AlphaFoldDB" id="A0A026X446"/>
<evidence type="ECO:0000313" key="2">
    <source>
        <dbReference type="Proteomes" id="UP000053097"/>
    </source>
</evidence>
<sequence>MGMQSAVPAFTAGRTLPPMNKLIDLKCSKHTNALYFKRQEITEAASSQHTCVLWFSEWSWPLEMHVI</sequence>
<proteinExistence type="predicted"/>
<dbReference type="Proteomes" id="UP000053097">
    <property type="component" value="Unassembled WGS sequence"/>
</dbReference>
<keyword evidence="2" id="KW-1185">Reference proteome</keyword>